<evidence type="ECO:0000313" key="1">
    <source>
        <dbReference type="EMBL" id="CAD5235469.1"/>
    </source>
</evidence>
<evidence type="ECO:0000313" key="5">
    <source>
        <dbReference type="WBParaSite" id="BXY_1186200.1"/>
    </source>
</evidence>
<sequence>MRGAAAAKPVRKVRVGLASGREEEWLGGEKGRALSFARRRRIHVDYGLLHPLAELDGKRGEMAAAPKVVCRSPEALARICRCIRPTKRWGGRKQAAAE</sequence>
<proteinExistence type="predicted"/>
<dbReference type="AlphaFoldDB" id="A0A1I7SFQ0"/>
<reference evidence="5" key="1">
    <citation type="submission" date="2016-11" db="UniProtKB">
        <authorList>
            <consortium name="WormBaseParasite"/>
        </authorList>
    </citation>
    <scope>IDENTIFICATION</scope>
</reference>
<protein>
    <submittedName>
        <fullName evidence="1">(pine wood nematode) hypothetical protein</fullName>
    </submittedName>
</protein>
<accession>A0A1I7SFQ0</accession>
<name>A0A1I7SFQ0_BURXY</name>
<dbReference type="Proteomes" id="UP000659654">
    <property type="component" value="Unassembled WGS sequence"/>
</dbReference>
<keyword evidence="4" id="KW-1185">Reference proteome</keyword>
<evidence type="ECO:0000313" key="3">
    <source>
        <dbReference type="Proteomes" id="UP000095284"/>
    </source>
</evidence>
<dbReference type="EMBL" id="CAJFDI010000006">
    <property type="protein sequence ID" value="CAD5235469.1"/>
    <property type="molecule type" value="Genomic_DNA"/>
</dbReference>
<reference evidence="2" key="2">
    <citation type="submission" date="2020-08" db="EMBL/GenBank/DDBJ databases">
        <authorList>
            <person name="Kikuchi T."/>
        </authorList>
    </citation>
    <scope>NUCLEOTIDE SEQUENCE</scope>
    <source>
        <strain evidence="1">Ka4C1</strain>
    </source>
</reference>
<dbReference type="EMBL" id="CAJFCV020000006">
    <property type="protein sequence ID" value="CAG9131896.1"/>
    <property type="molecule type" value="Genomic_DNA"/>
</dbReference>
<evidence type="ECO:0000313" key="2">
    <source>
        <dbReference type="EMBL" id="CAG9131896.1"/>
    </source>
</evidence>
<dbReference type="Proteomes" id="UP000095284">
    <property type="component" value="Unplaced"/>
</dbReference>
<dbReference type="Proteomes" id="UP000582659">
    <property type="component" value="Unassembled WGS sequence"/>
</dbReference>
<dbReference type="WBParaSite" id="BXY_1186200.1">
    <property type="protein sequence ID" value="BXY_1186200.1"/>
    <property type="gene ID" value="BXY_1186200"/>
</dbReference>
<gene>
    <name evidence="1" type="ORF">BXYJ_LOCUS15560</name>
</gene>
<organism evidence="3 5">
    <name type="scientific">Bursaphelenchus xylophilus</name>
    <name type="common">Pinewood nematode worm</name>
    <name type="synonym">Aphelenchoides xylophilus</name>
    <dbReference type="NCBI Taxonomy" id="6326"/>
    <lineage>
        <taxon>Eukaryota</taxon>
        <taxon>Metazoa</taxon>
        <taxon>Ecdysozoa</taxon>
        <taxon>Nematoda</taxon>
        <taxon>Chromadorea</taxon>
        <taxon>Rhabditida</taxon>
        <taxon>Tylenchina</taxon>
        <taxon>Tylenchomorpha</taxon>
        <taxon>Aphelenchoidea</taxon>
        <taxon>Aphelenchoididae</taxon>
        <taxon>Bursaphelenchus</taxon>
    </lineage>
</organism>
<evidence type="ECO:0000313" key="4">
    <source>
        <dbReference type="Proteomes" id="UP000659654"/>
    </source>
</evidence>